<protein>
    <submittedName>
        <fullName evidence="2">Uncharacterized protein</fullName>
    </submittedName>
</protein>
<feature type="coiled-coil region" evidence="1">
    <location>
        <begin position="30"/>
        <end position="57"/>
    </location>
</feature>
<dbReference type="AlphaFoldDB" id="A0A369K0F1"/>
<keyword evidence="3" id="KW-1185">Reference proteome</keyword>
<name>A0A369K0F1_HYPMA</name>
<dbReference type="EMBL" id="LUEZ02000016">
    <property type="protein sequence ID" value="RDB27468.1"/>
    <property type="molecule type" value="Genomic_DNA"/>
</dbReference>
<dbReference type="InParanoid" id="A0A369K0F1"/>
<organism evidence="2 3">
    <name type="scientific">Hypsizygus marmoreus</name>
    <name type="common">White beech mushroom</name>
    <name type="synonym">Agaricus marmoreus</name>
    <dbReference type="NCBI Taxonomy" id="39966"/>
    <lineage>
        <taxon>Eukaryota</taxon>
        <taxon>Fungi</taxon>
        <taxon>Dikarya</taxon>
        <taxon>Basidiomycota</taxon>
        <taxon>Agaricomycotina</taxon>
        <taxon>Agaricomycetes</taxon>
        <taxon>Agaricomycetidae</taxon>
        <taxon>Agaricales</taxon>
        <taxon>Tricholomatineae</taxon>
        <taxon>Lyophyllaceae</taxon>
        <taxon>Hypsizygus</taxon>
    </lineage>
</organism>
<evidence type="ECO:0000313" key="3">
    <source>
        <dbReference type="Proteomes" id="UP000076154"/>
    </source>
</evidence>
<evidence type="ECO:0000256" key="1">
    <source>
        <dbReference type="SAM" id="Coils"/>
    </source>
</evidence>
<evidence type="ECO:0000313" key="2">
    <source>
        <dbReference type="EMBL" id="RDB27468.1"/>
    </source>
</evidence>
<dbReference type="OrthoDB" id="3365698at2759"/>
<dbReference type="InterPro" id="IPR032675">
    <property type="entry name" value="LRR_dom_sf"/>
</dbReference>
<keyword evidence="1" id="KW-0175">Coiled coil</keyword>
<proteinExistence type="predicted"/>
<dbReference type="Proteomes" id="UP000076154">
    <property type="component" value="Unassembled WGS sequence"/>
</dbReference>
<accession>A0A369K0F1</accession>
<comment type="caution">
    <text evidence="2">The sequence shown here is derived from an EMBL/GenBank/DDBJ whole genome shotgun (WGS) entry which is preliminary data.</text>
</comment>
<dbReference type="Gene3D" id="1.20.1280.50">
    <property type="match status" value="1"/>
</dbReference>
<sequence length="504" mass="57422">MNMDASRYHHLLSTNDEPLDIEAAEFRKIIAQRESDLSNLQTRISELQGMLLSLIEQRTREENTLFLVKAVVSPIRRLPQDILIEIFLFTREWRRDYRLTGDFRSPPIGPLPRPSPLVVTHTCSEWRRIALSTPILWATIIRDYNDYHPSVPSSGPTHDERLHAWLARTGTQCHLDITLTGTPMYERRPGLPLSFLGPYMHRIKLLELSERLCDLPSGSFDVLETLNLTNYALDFGANTDHPIFPSLRRLLLHEYEELDAPPFISWKQLTHLFLGGYSIDSEVFRFILSQSTALIKLYVSFSEIDIGGTRPREENIVMPYLETLILNDSVEWVFSWLTLPRLTTLSITPFLGSSVLLFCSFRSRSSFALESLTLGEGDQMATSDLFDLIRQMPSLKEIVFDTIIAVTPMLISGLASPDVLPNVEYLQLRSYDGGAPVIEDAILRMIASRDSSGSPAVVEPNFPKGTRVFRSHRPKRQSIGEVISTVLREVPSYDTDKETIHIFF</sequence>
<gene>
    <name evidence="2" type="ORF">Hypma_004097</name>
</gene>
<dbReference type="Gene3D" id="3.80.10.10">
    <property type="entry name" value="Ribonuclease Inhibitor"/>
    <property type="match status" value="1"/>
</dbReference>
<reference evidence="2" key="1">
    <citation type="submission" date="2018-04" db="EMBL/GenBank/DDBJ databases">
        <title>Whole genome sequencing of Hypsizygus marmoreus.</title>
        <authorList>
            <person name="Choi I.-G."/>
            <person name="Min B."/>
            <person name="Kim J.-G."/>
            <person name="Kim S."/>
            <person name="Oh Y.-L."/>
            <person name="Kong W.-S."/>
            <person name="Park H."/>
            <person name="Jeong J."/>
            <person name="Song E.-S."/>
        </authorList>
    </citation>
    <scope>NUCLEOTIDE SEQUENCE [LARGE SCALE GENOMIC DNA]</scope>
    <source>
        <strain evidence="2">51987-8</strain>
    </source>
</reference>
<dbReference type="STRING" id="39966.A0A369K0F1"/>
<dbReference type="SUPFAM" id="SSF52047">
    <property type="entry name" value="RNI-like"/>
    <property type="match status" value="1"/>
</dbReference>